<dbReference type="PANTHER" id="PTHR31905:SF2">
    <property type="entry name" value="PROTEIN MIX23"/>
    <property type="match status" value="1"/>
</dbReference>
<organism evidence="2 3">
    <name type="scientific">Batrachochytrium dendrobatidis (strain JEL423)</name>
    <dbReference type="NCBI Taxonomy" id="403673"/>
    <lineage>
        <taxon>Eukaryota</taxon>
        <taxon>Fungi</taxon>
        <taxon>Fungi incertae sedis</taxon>
        <taxon>Chytridiomycota</taxon>
        <taxon>Chytridiomycota incertae sedis</taxon>
        <taxon>Chytridiomycetes</taxon>
        <taxon>Rhizophydiales</taxon>
        <taxon>Rhizophydiales incertae sedis</taxon>
        <taxon>Batrachochytrium</taxon>
    </lineage>
</organism>
<evidence type="ECO:0000256" key="1">
    <source>
        <dbReference type="ARBA" id="ARBA00024204"/>
    </source>
</evidence>
<reference evidence="2 3" key="1">
    <citation type="submission" date="2006-10" db="EMBL/GenBank/DDBJ databases">
        <title>The Genome Sequence of Batrachochytrium dendrobatidis JEL423.</title>
        <authorList>
            <consortium name="The Broad Institute Genome Sequencing Platform"/>
            <person name="Birren B."/>
            <person name="Lander E."/>
            <person name="Galagan J."/>
            <person name="Cuomo C."/>
            <person name="Devon K."/>
            <person name="Jaffe D."/>
            <person name="Butler J."/>
            <person name="Alvarez P."/>
            <person name="Gnerre S."/>
            <person name="Grabherr M."/>
            <person name="Kleber M."/>
            <person name="Mauceli E."/>
            <person name="Brockman W."/>
            <person name="Young S."/>
            <person name="LaButti K."/>
            <person name="Sykes S."/>
            <person name="DeCaprio D."/>
            <person name="Crawford M."/>
            <person name="Koehrsen M."/>
            <person name="Engels R."/>
            <person name="Montgomery P."/>
            <person name="Pearson M."/>
            <person name="Howarth C."/>
            <person name="Larson L."/>
            <person name="White J."/>
            <person name="O'Leary S."/>
            <person name="Kodira C."/>
            <person name="Zeng Q."/>
            <person name="Yandava C."/>
            <person name="Alvarado L."/>
            <person name="Longcore J."/>
            <person name="James T."/>
        </authorList>
    </citation>
    <scope>NUCLEOTIDE SEQUENCE [LARGE SCALE GENOMIC DNA]</scope>
    <source>
        <strain evidence="2 3">JEL423</strain>
    </source>
</reference>
<dbReference type="AlphaFoldDB" id="A0A177WV75"/>
<proteinExistence type="inferred from homology"/>
<dbReference type="Pfam" id="PF21125">
    <property type="entry name" value="MPN_2A_DUB_like"/>
    <property type="match status" value="1"/>
</dbReference>
<reference evidence="2 3" key="2">
    <citation type="submission" date="2016-05" db="EMBL/GenBank/DDBJ databases">
        <title>Lineage-specific infection strategies underlie the spectrum of fungal disease in amphibians.</title>
        <authorList>
            <person name="Cuomo C.A."/>
            <person name="Farrer R.A."/>
            <person name="James T."/>
            <person name="Longcore J."/>
            <person name="Birren B."/>
        </authorList>
    </citation>
    <scope>NUCLEOTIDE SEQUENCE [LARGE SCALE GENOMIC DNA]</scope>
    <source>
        <strain evidence="2 3">JEL423</strain>
    </source>
</reference>
<dbReference type="OrthoDB" id="5593818at2759"/>
<dbReference type="Pfam" id="PF09774">
    <property type="entry name" value="MIX23"/>
    <property type="match status" value="1"/>
</dbReference>
<dbReference type="Proteomes" id="UP000077115">
    <property type="component" value="Unassembled WGS sequence"/>
</dbReference>
<gene>
    <name evidence="2" type="ORF">BDEG_27276</name>
</gene>
<sequence length="435" mass="49446">MDNLEEACSDLSFLKQLLKTARSIDDNIIPKLNGVTTRADRTESCQIFFQALHDSYQQRHRLIHQCIDYIDDRIDKSKDMPSTMDSIVRQKMRLNHVLKLQLESELTVESIVRSRTQAVFNKTTNDYFHGDVEGLLASILTFGETRIIHALNISDSQDDQITRKLQITITGYKLISPEQRIYGSDGVIDPLKLQSVLTSSNATINSIVGMFKFRRNTIIMPTLRDMAVYESLQYIRSIQPTPSKHLDHQLLALLTSSMDDPATMSQTFGFMYKPFTNNPRESKVEFKRVECKIANLFDGPSTDENSSLLSFAGSSGFGHTNGTSLHRLKLNAQKYQAENANIFTDSIVDLKNAVTKYVDRENRTRPEMIQKRMEKMQASSPLYKFGLLQHSESANLTELSHLYPPFNHDSSAYSHSSSFNPTDKVPITDDILIDI</sequence>
<name>A0A177WV75_BATDL</name>
<dbReference type="InterPro" id="IPR019171">
    <property type="entry name" value="MIX23"/>
</dbReference>
<protein>
    <submittedName>
        <fullName evidence="2">Uncharacterized protein</fullName>
    </submittedName>
</protein>
<dbReference type="EMBL" id="DS022311">
    <property type="protein sequence ID" value="OAJ43969.1"/>
    <property type="molecule type" value="Genomic_DNA"/>
</dbReference>
<evidence type="ECO:0000313" key="2">
    <source>
        <dbReference type="EMBL" id="OAJ43969.1"/>
    </source>
</evidence>
<dbReference type="VEuPathDB" id="FungiDB:BDEG_27276"/>
<dbReference type="STRING" id="403673.A0A177WV75"/>
<dbReference type="GO" id="GO:0005758">
    <property type="term" value="C:mitochondrial intermembrane space"/>
    <property type="evidence" value="ECO:0007669"/>
    <property type="project" value="InterPro"/>
</dbReference>
<accession>A0A177WV75</accession>
<dbReference type="PANTHER" id="PTHR31905">
    <property type="entry name" value="COILED-COIL DOMAIN-CONTAINING PROTEIN 58"/>
    <property type="match status" value="1"/>
</dbReference>
<comment type="similarity">
    <text evidence="1">Belongs to the MIX23 family.</text>
</comment>
<dbReference type="eggNOG" id="KOG4613">
    <property type="taxonomic scope" value="Eukaryota"/>
</dbReference>
<evidence type="ECO:0000313" key="3">
    <source>
        <dbReference type="Proteomes" id="UP000077115"/>
    </source>
</evidence>